<sequence length="161" mass="17487">MNGARRLLSPAIALPLFFLVLTTVYLAAIFDIRAQFADDGGIGPRTIPLLAAFCMYGALCVVLVREWRHPGTPQPAEAAEHGLWRPLGVIVATGAYILLFRHLGYTLSTLAFVAALFVVFEFQTRRPLGFALGVIGVTAVFYGLFAGIFSVRLPTLTEGFL</sequence>
<feature type="domain" description="DUF1468" evidence="2">
    <location>
        <begin position="14"/>
        <end position="154"/>
    </location>
</feature>
<keyword evidence="1" id="KW-1133">Transmembrane helix</keyword>
<feature type="transmembrane region" description="Helical" evidence="1">
    <location>
        <begin position="129"/>
        <end position="151"/>
    </location>
</feature>
<dbReference type="KEGG" id="cmag:CBW24_15945"/>
<dbReference type="Proteomes" id="UP000219050">
    <property type="component" value="Plasmid pDY25-A"/>
</dbReference>
<dbReference type="AlphaFoldDB" id="A0A291M497"/>
<gene>
    <name evidence="3" type="ORF">CBW24_15945</name>
</gene>
<organism evidence="3 4">
    <name type="scientific">Pacificitalea manganoxidans</name>
    <dbReference type="NCBI Taxonomy" id="1411902"/>
    <lineage>
        <taxon>Bacteria</taxon>
        <taxon>Pseudomonadati</taxon>
        <taxon>Pseudomonadota</taxon>
        <taxon>Alphaproteobacteria</taxon>
        <taxon>Rhodobacterales</taxon>
        <taxon>Paracoccaceae</taxon>
        <taxon>Pacificitalea</taxon>
    </lineage>
</organism>
<geneLocation type="plasmid" evidence="4">
    <name>pdy25-a</name>
</geneLocation>
<keyword evidence="4" id="KW-1185">Reference proteome</keyword>
<evidence type="ECO:0000313" key="4">
    <source>
        <dbReference type="Proteomes" id="UP000219050"/>
    </source>
</evidence>
<proteinExistence type="predicted"/>
<protein>
    <recommendedName>
        <fullName evidence="2">DUF1468 domain-containing protein</fullName>
    </recommendedName>
</protein>
<dbReference type="RefSeq" id="WP_097374373.1">
    <property type="nucleotide sequence ID" value="NZ_CP021405.1"/>
</dbReference>
<name>A0A291M497_9RHOB</name>
<accession>A0A291M497</accession>
<feature type="transmembrane region" description="Helical" evidence="1">
    <location>
        <begin position="42"/>
        <end position="63"/>
    </location>
</feature>
<keyword evidence="3" id="KW-0614">Plasmid</keyword>
<dbReference type="EMBL" id="CP021405">
    <property type="protein sequence ID" value="ATI43638.1"/>
    <property type="molecule type" value="Genomic_DNA"/>
</dbReference>
<keyword evidence="1" id="KW-0472">Membrane</keyword>
<evidence type="ECO:0000259" key="2">
    <source>
        <dbReference type="Pfam" id="PF07331"/>
    </source>
</evidence>
<keyword evidence="1" id="KW-0812">Transmembrane</keyword>
<evidence type="ECO:0000313" key="3">
    <source>
        <dbReference type="EMBL" id="ATI43638.1"/>
    </source>
</evidence>
<dbReference type="InterPro" id="IPR009936">
    <property type="entry name" value="DUF1468"/>
</dbReference>
<dbReference type="Pfam" id="PF07331">
    <property type="entry name" value="TctB"/>
    <property type="match status" value="1"/>
</dbReference>
<feature type="transmembrane region" description="Helical" evidence="1">
    <location>
        <begin position="7"/>
        <end position="30"/>
    </location>
</feature>
<feature type="transmembrane region" description="Helical" evidence="1">
    <location>
        <begin position="105"/>
        <end position="122"/>
    </location>
</feature>
<evidence type="ECO:0000256" key="1">
    <source>
        <dbReference type="SAM" id="Phobius"/>
    </source>
</evidence>
<reference evidence="3 4" key="1">
    <citation type="submission" date="2017-05" db="EMBL/GenBank/DDBJ databases">
        <title>Comparative genomic and metabolic analysis of manganese-oxidizing mechanisms in Celeribater manganoxidans DY25T: its adaption to the environment of polymetallic nodule.</title>
        <authorList>
            <person name="Wang X."/>
        </authorList>
    </citation>
    <scope>NUCLEOTIDE SEQUENCE [LARGE SCALE GENOMIC DNA]</scope>
    <source>
        <strain evidence="3 4">DY25</strain>
        <plasmid evidence="4">pdy25-a</plasmid>
    </source>
</reference>